<evidence type="ECO:0000313" key="1">
    <source>
        <dbReference type="EMBL" id="HAF5507039.1"/>
    </source>
</evidence>
<dbReference type="AlphaFoldDB" id="A0A749C1V1"/>
<accession>A0A749C1V1</accession>
<comment type="caution">
    <text evidence="1">The sequence shown here is derived from an EMBL/GenBank/DDBJ whole genome shotgun (WGS) entry which is preliminary data.</text>
</comment>
<organism evidence="1">
    <name type="scientific">Salmonella enterica</name>
    <name type="common">Salmonella choleraesuis</name>
    <dbReference type="NCBI Taxonomy" id="28901"/>
    <lineage>
        <taxon>Bacteria</taxon>
        <taxon>Pseudomonadati</taxon>
        <taxon>Pseudomonadota</taxon>
        <taxon>Gammaproteobacteria</taxon>
        <taxon>Enterobacterales</taxon>
        <taxon>Enterobacteriaceae</taxon>
        <taxon>Salmonella</taxon>
    </lineage>
</organism>
<name>A0A749C1V1_SALER</name>
<proteinExistence type="predicted"/>
<reference evidence="1" key="1">
    <citation type="journal article" date="2018" name="Genome Biol.">
        <title>SKESA: strategic k-mer extension for scrupulous assemblies.</title>
        <authorList>
            <person name="Souvorov A."/>
            <person name="Agarwala R."/>
            <person name="Lipman D.J."/>
        </authorList>
    </citation>
    <scope>NUCLEOTIDE SEQUENCE</scope>
    <source>
        <strain evidence="1">MA.GW_S01999-08</strain>
    </source>
</reference>
<gene>
    <name evidence="1" type="ORF">G8C29_004713</name>
</gene>
<sequence>MSSFILTMTPEQWEKLKASPQNFPIVEDYFPAQPEPGDILLVRQQLRHKPLGNIGIIDLGECVIAWAEPVTNHPHRYRLKVTFNMTPEQVKQRHGCRCTKLSSILCRYKEQEAEKEQAKWEIKRRILAHKAKVASKYLSNKGG</sequence>
<reference evidence="1" key="2">
    <citation type="submission" date="2020-02" db="EMBL/GenBank/DDBJ databases">
        <authorList>
            <consortium name="NCBI Pathogen Detection Project"/>
        </authorList>
    </citation>
    <scope>NUCLEOTIDE SEQUENCE</scope>
    <source>
        <strain evidence="1">MA.GW_S01999-08</strain>
    </source>
</reference>
<protein>
    <submittedName>
        <fullName evidence="1">Uncharacterized protein</fullName>
    </submittedName>
</protein>
<dbReference type="EMBL" id="DAAVNH010000018">
    <property type="protein sequence ID" value="HAF5507039.1"/>
    <property type="molecule type" value="Genomic_DNA"/>
</dbReference>